<dbReference type="EMBL" id="CP017675">
    <property type="protein sequence ID" value="APB34677.1"/>
    <property type="molecule type" value="Genomic_DNA"/>
</dbReference>
<dbReference type="PANTHER" id="PTHR33352">
    <property type="entry name" value="SLR1095 PROTEIN"/>
    <property type="match status" value="1"/>
</dbReference>
<reference evidence="3 4" key="1">
    <citation type="submission" date="2016-10" db="EMBL/GenBank/DDBJ databases">
        <title>Description of Gloeomargarita lithophora gen. nov., sp. nov., a thylakoid-bearing basal-branching cyanobacterium with intracellular carbonates, and proposal for Gloeomargaritales ord. nov.</title>
        <authorList>
            <person name="Moreira D."/>
            <person name="Tavera R."/>
            <person name="Benzerara K."/>
            <person name="Skouri-Panet F."/>
            <person name="Couradeau E."/>
            <person name="Gerard E."/>
            <person name="Loussert C."/>
            <person name="Novelo E."/>
            <person name="Zivanovic Y."/>
            <person name="Lopez-Garcia P."/>
        </authorList>
    </citation>
    <scope>NUCLEOTIDE SEQUENCE [LARGE SCALE GENOMIC DNA]</scope>
    <source>
        <strain evidence="3 4">D10</strain>
    </source>
</reference>
<keyword evidence="4" id="KW-1185">Reference proteome</keyword>
<dbReference type="AlphaFoldDB" id="A0A1J0AFH9"/>
<dbReference type="KEGG" id="glt:GlitD10_2343"/>
<evidence type="ECO:0000313" key="3">
    <source>
        <dbReference type="EMBL" id="APB34677.1"/>
    </source>
</evidence>
<feature type="coiled-coil region" evidence="1">
    <location>
        <begin position="220"/>
        <end position="251"/>
    </location>
</feature>
<dbReference type="OrthoDB" id="449360at2"/>
<name>A0A1J0AFH9_9CYAN</name>
<dbReference type="STRING" id="1188229.GlitD10_2343"/>
<evidence type="ECO:0000256" key="1">
    <source>
        <dbReference type="SAM" id="Coils"/>
    </source>
</evidence>
<gene>
    <name evidence="3" type="ORF">GlitD10_2343</name>
</gene>
<protein>
    <submittedName>
        <fullName evidence="3">Uncharacterized protein conserved in cyanobacteria</fullName>
    </submittedName>
</protein>
<dbReference type="InterPro" id="IPR008538">
    <property type="entry name" value="Uma2"/>
</dbReference>
<keyword evidence="1" id="KW-0175">Coiled coil</keyword>
<feature type="domain" description="Putative restriction endonuclease" evidence="2">
    <location>
        <begin position="79"/>
        <end position="184"/>
    </location>
</feature>
<organism evidence="3 4">
    <name type="scientific">Gloeomargarita lithophora Alchichica-D10</name>
    <dbReference type="NCBI Taxonomy" id="1188229"/>
    <lineage>
        <taxon>Bacteria</taxon>
        <taxon>Bacillati</taxon>
        <taxon>Cyanobacteriota</taxon>
        <taxon>Cyanophyceae</taxon>
        <taxon>Gloeomargaritales</taxon>
        <taxon>Gloeomargaritaceae</taxon>
        <taxon>Gloeomargarita</taxon>
    </lineage>
</organism>
<accession>A0A1J0AFH9</accession>
<dbReference type="PANTHER" id="PTHR33352:SF3">
    <property type="entry name" value="SLR1612 PROTEIN"/>
    <property type="match status" value="1"/>
</dbReference>
<proteinExistence type="predicted"/>
<evidence type="ECO:0000259" key="2">
    <source>
        <dbReference type="Pfam" id="PF05685"/>
    </source>
</evidence>
<evidence type="ECO:0000313" key="4">
    <source>
        <dbReference type="Proteomes" id="UP000180235"/>
    </source>
</evidence>
<dbReference type="Pfam" id="PF05685">
    <property type="entry name" value="Uma2"/>
    <property type="match status" value="1"/>
</dbReference>
<dbReference type="Proteomes" id="UP000180235">
    <property type="component" value="Chromosome"/>
</dbReference>
<sequence>MKHPLVILRCPMVFAPAITWEPLPADYLLPDDPVDNIQQPLLAHALNDALDGAGWVKPEMLIAINMGLVAKVAGKFVVKAPDWFYVSQVQPLPAGVIRRSYTPHCEGGSVAVVMEFLSDTDGNELAYRDTFPYGKLYFYEQILQVPVYVMYDPYRCHLTVRYWQNGRYILGTPDAQGRFWLAEMNLFLGLWSGERQGFDIPWLRWWDRSGNLLLWPLEQVRLAEQRVESAQRQATQEHQRAERLAARLRELGLNPDEL</sequence>